<evidence type="ECO:0000256" key="1">
    <source>
        <dbReference type="SAM" id="SignalP"/>
    </source>
</evidence>
<dbReference type="Proteomes" id="UP000287853">
    <property type="component" value="Unassembled WGS sequence"/>
</dbReference>
<comment type="caution">
    <text evidence="2">The sequence shown here is derived from an EMBL/GenBank/DDBJ whole genome shotgun (WGS) entry which is preliminary data.</text>
</comment>
<feature type="chain" id="PRO_5019172471" description="Nickel transport protein" evidence="1">
    <location>
        <begin position="32"/>
        <end position="120"/>
    </location>
</feature>
<accession>A0A444J0T9</accession>
<protein>
    <recommendedName>
        <fullName evidence="4">Nickel transport protein</fullName>
    </recommendedName>
</protein>
<keyword evidence="3" id="KW-1185">Reference proteome</keyword>
<proteinExistence type="predicted"/>
<feature type="signal peptide" evidence="1">
    <location>
        <begin position="1"/>
        <end position="31"/>
    </location>
</feature>
<keyword evidence="1" id="KW-0732">Signal</keyword>
<dbReference type="EMBL" id="MTKO01000060">
    <property type="protein sequence ID" value="RWX46565.1"/>
    <property type="molecule type" value="Genomic_DNA"/>
</dbReference>
<dbReference type="SUPFAM" id="SSF49478">
    <property type="entry name" value="Cna protein B-type domain"/>
    <property type="match status" value="1"/>
</dbReference>
<gene>
    <name evidence="2" type="ORF">H206_00289</name>
</gene>
<organism evidence="2 3">
    <name type="scientific">Candidatus Electrothrix aarhusensis</name>
    <dbReference type="NCBI Taxonomy" id="1859131"/>
    <lineage>
        <taxon>Bacteria</taxon>
        <taxon>Pseudomonadati</taxon>
        <taxon>Thermodesulfobacteriota</taxon>
        <taxon>Desulfobulbia</taxon>
        <taxon>Desulfobulbales</taxon>
        <taxon>Desulfobulbaceae</taxon>
        <taxon>Candidatus Electrothrix</taxon>
    </lineage>
</organism>
<evidence type="ECO:0000313" key="3">
    <source>
        <dbReference type="Proteomes" id="UP000287853"/>
    </source>
</evidence>
<evidence type="ECO:0000313" key="2">
    <source>
        <dbReference type="EMBL" id="RWX46565.1"/>
    </source>
</evidence>
<name>A0A444J0T9_9BACT</name>
<sequence length="120" mass="13315">MFKMQPIRQAALLLAATMLFLSLASSAFAHATTLWCYVENNQVYVEAFFMGGKKVQNAKVIAVNDKGEKILEGTTDKEGKFNFEPPYQGNMTILLKVDDAHGADFELTEEDFLDAAAETE</sequence>
<reference evidence="2 3" key="1">
    <citation type="submission" date="2017-01" db="EMBL/GenBank/DDBJ databases">
        <title>The cable genome- insights into the physiology and evolution of filamentous bacteria capable of sulfide oxidation via long distance electron transfer.</title>
        <authorList>
            <person name="Schreiber L."/>
            <person name="Bjerg J.T."/>
            <person name="Boggild A."/>
            <person name="Van De Vossenberg J."/>
            <person name="Meysman F."/>
            <person name="Nielsen L.P."/>
            <person name="Schramm A."/>
            <person name="Kjeldsen K.U."/>
        </authorList>
    </citation>
    <scope>NUCLEOTIDE SEQUENCE [LARGE SCALE GENOMIC DNA]</scope>
    <source>
        <strain evidence="2">MCF</strain>
    </source>
</reference>
<dbReference type="AlphaFoldDB" id="A0A444J0T9"/>
<evidence type="ECO:0008006" key="4">
    <source>
        <dbReference type="Google" id="ProtNLM"/>
    </source>
</evidence>